<evidence type="ECO:0000256" key="1">
    <source>
        <dbReference type="ARBA" id="ARBA00010928"/>
    </source>
</evidence>
<dbReference type="Gene3D" id="3.40.50.720">
    <property type="entry name" value="NAD(P)-binding Rossmann-like Domain"/>
    <property type="match status" value="1"/>
</dbReference>
<gene>
    <name evidence="5" type="ORF">GCM10011323_00290</name>
</gene>
<sequence length="354" mass="38903">MTSKPINIALLGFGTAGRVFHAPIASAVEGLKLSKIKANRPESIALARQLYPDAAVVSETTSVLEDEAIDLVIVATTNDTHYSLAKAALEAGKHVVVEKPFTVTSEEANELIELGRQKGKLLTVYQNRRWDSDFKTVKKLIESAMLGRLVEYEAHFDRFRPIPAAETWKEKELPGSGILYDLGAHLIDQALVLFGTPHEIYADLRTQRSGGKITDSFDLTLYYANGLKAILKAGMLVKQPGPHFILSGDKGSFVKYGLDVQEAALKAGLSPTGANWGVEPEEIWGKLDTEVQGQRIVGKVQSEAGDYRAFYDNVRDAILGIAELEVKPEQARNTIRIIELAMQSSKEKRAVAYH</sequence>
<name>A0ABQ1VUL6_9BACT</name>
<reference evidence="6" key="1">
    <citation type="journal article" date="2019" name="Int. J. Syst. Evol. Microbiol.">
        <title>The Global Catalogue of Microorganisms (GCM) 10K type strain sequencing project: providing services to taxonomists for standard genome sequencing and annotation.</title>
        <authorList>
            <consortium name="The Broad Institute Genomics Platform"/>
            <consortium name="The Broad Institute Genome Sequencing Center for Infectious Disease"/>
            <person name="Wu L."/>
            <person name="Ma J."/>
        </authorList>
    </citation>
    <scope>NUCLEOTIDE SEQUENCE [LARGE SCALE GENOMIC DNA]</scope>
    <source>
        <strain evidence="6">CGMCC 1.12749</strain>
    </source>
</reference>
<evidence type="ECO:0000313" key="5">
    <source>
        <dbReference type="EMBL" id="GGF99117.1"/>
    </source>
</evidence>
<comment type="similarity">
    <text evidence="1">Belongs to the Gfo/Idh/MocA family.</text>
</comment>
<evidence type="ECO:0000256" key="2">
    <source>
        <dbReference type="ARBA" id="ARBA00023002"/>
    </source>
</evidence>
<dbReference type="Gene3D" id="3.30.360.10">
    <property type="entry name" value="Dihydrodipicolinate Reductase, domain 2"/>
    <property type="match status" value="1"/>
</dbReference>
<dbReference type="PANTHER" id="PTHR43708:SF5">
    <property type="entry name" value="CONSERVED EXPRESSED OXIDOREDUCTASE (EUROFUNG)-RELATED"/>
    <property type="match status" value="1"/>
</dbReference>
<feature type="domain" description="Gfo/Idh/MocA-like oxidoreductase N-terminal" evidence="3">
    <location>
        <begin position="6"/>
        <end position="125"/>
    </location>
</feature>
<evidence type="ECO:0000259" key="3">
    <source>
        <dbReference type="Pfam" id="PF01408"/>
    </source>
</evidence>
<dbReference type="InterPro" id="IPR051317">
    <property type="entry name" value="Gfo/Idh/MocA_oxidoreduct"/>
</dbReference>
<evidence type="ECO:0000259" key="4">
    <source>
        <dbReference type="Pfam" id="PF02894"/>
    </source>
</evidence>
<dbReference type="SUPFAM" id="SSF51735">
    <property type="entry name" value="NAD(P)-binding Rossmann-fold domains"/>
    <property type="match status" value="1"/>
</dbReference>
<evidence type="ECO:0000313" key="6">
    <source>
        <dbReference type="Proteomes" id="UP000634043"/>
    </source>
</evidence>
<dbReference type="NCBIfam" id="NF008607">
    <property type="entry name" value="PRK11579.1"/>
    <property type="match status" value="1"/>
</dbReference>
<dbReference type="InterPro" id="IPR000683">
    <property type="entry name" value="Gfo/Idh/MocA-like_OxRdtase_N"/>
</dbReference>
<proteinExistence type="inferred from homology"/>
<dbReference type="EMBL" id="BMFP01000001">
    <property type="protein sequence ID" value="GGF99117.1"/>
    <property type="molecule type" value="Genomic_DNA"/>
</dbReference>
<protein>
    <submittedName>
        <fullName evidence="5">Oxidoreductase</fullName>
    </submittedName>
</protein>
<dbReference type="Proteomes" id="UP000634043">
    <property type="component" value="Unassembled WGS sequence"/>
</dbReference>
<dbReference type="Pfam" id="PF02894">
    <property type="entry name" value="GFO_IDH_MocA_C"/>
    <property type="match status" value="1"/>
</dbReference>
<keyword evidence="6" id="KW-1185">Reference proteome</keyword>
<dbReference type="InterPro" id="IPR036291">
    <property type="entry name" value="NAD(P)-bd_dom_sf"/>
</dbReference>
<dbReference type="PANTHER" id="PTHR43708">
    <property type="entry name" value="CONSERVED EXPRESSED OXIDOREDUCTASE (EUROFUNG)"/>
    <property type="match status" value="1"/>
</dbReference>
<comment type="caution">
    <text evidence="5">The sequence shown here is derived from an EMBL/GenBank/DDBJ whole genome shotgun (WGS) entry which is preliminary data.</text>
</comment>
<accession>A0ABQ1VUL6</accession>
<dbReference type="InterPro" id="IPR004104">
    <property type="entry name" value="Gfo/Idh/MocA-like_OxRdtase_C"/>
</dbReference>
<organism evidence="5 6">
    <name type="scientific">Pontibacter amylolyticus</name>
    <dbReference type="NCBI Taxonomy" id="1424080"/>
    <lineage>
        <taxon>Bacteria</taxon>
        <taxon>Pseudomonadati</taxon>
        <taxon>Bacteroidota</taxon>
        <taxon>Cytophagia</taxon>
        <taxon>Cytophagales</taxon>
        <taxon>Hymenobacteraceae</taxon>
        <taxon>Pontibacter</taxon>
    </lineage>
</organism>
<dbReference type="RefSeq" id="WP_188499497.1">
    <property type="nucleotide sequence ID" value="NZ_BMFP01000001.1"/>
</dbReference>
<keyword evidence="2" id="KW-0560">Oxidoreductase</keyword>
<feature type="domain" description="Gfo/Idh/MocA-like oxidoreductase C-terminal" evidence="4">
    <location>
        <begin position="138"/>
        <end position="351"/>
    </location>
</feature>
<dbReference type="Pfam" id="PF01408">
    <property type="entry name" value="GFO_IDH_MocA"/>
    <property type="match status" value="1"/>
</dbReference>